<evidence type="ECO:0000313" key="8">
    <source>
        <dbReference type="EMBL" id="GAL63168.1"/>
    </source>
</evidence>
<dbReference type="PANTHER" id="PTHR36115">
    <property type="entry name" value="PROLINE-RICH ANTIGEN HOMOLOG-RELATED"/>
    <property type="match status" value="1"/>
</dbReference>
<feature type="transmembrane region" description="Helical" evidence="6">
    <location>
        <begin position="12"/>
        <end position="30"/>
    </location>
</feature>
<dbReference type="RefSeq" id="WP_042504969.1">
    <property type="nucleotide sequence ID" value="NZ_BBNQ01000010.1"/>
</dbReference>
<evidence type="ECO:0000256" key="6">
    <source>
        <dbReference type="SAM" id="Phobius"/>
    </source>
</evidence>
<evidence type="ECO:0000256" key="5">
    <source>
        <dbReference type="ARBA" id="ARBA00023136"/>
    </source>
</evidence>
<keyword evidence="2" id="KW-1003">Cell membrane</keyword>
<sequence>MQTKYAPISTRIKAVIIDSIAIIVLMYAAVEVFNLFESIPNYIRISVFVSLFILYAPLLVSIFGATLGHFFNDIVVKQEANENRNINFLIAIIRFMTKSLLGWVSLLTVNSNSKKKAIHDYVAQSVVLPYKPNKKASTS</sequence>
<evidence type="ECO:0000256" key="1">
    <source>
        <dbReference type="ARBA" id="ARBA00004651"/>
    </source>
</evidence>
<feature type="transmembrane region" description="Helical" evidence="6">
    <location>
        <begin position="86"/>
        <end position="106"/>
    </location>
</feature>
<evidence type="ECO:0000256" key="4">
    <source>
        <dbReference type="ARBA" id="ARBA00022989"/>
    </source>
</evidence>
<keyword evidence="5 6" id="KW-0472">Membrane</keyword>
<protein>
    <recommendedName>
        <fullName evidence="7">RDD domain-containing protein</fullName>
    </recommendedName>
</protein>
<feature type="domain" description="RDD" evidence="7">
    <location>
        <begin position="5"/>
        <end position="123"/>
    </location>
</feature>
<evidence type="ECO:0000259" key="7">
    <source>
        <dbReference type="Pfam" id="PF06271"/>
    </source>
</evidence>
<keyword evidence="4 6" id="KW-1133">Transmembrane helix</keyword>
<reference evidence="8 9" key="1">
    <citation type="journal article" date="2014" name="Genome Announc.">
        <title>Draft Genome Sequences of Marine Flavobacterium Algibacter lectus Strains SS8 and NR4.</title>
        <authorList>
            <person name="Takatani N."/>
            <person name="Nakanishi M."/>
            <person name="Meirelles P."/>
            <person name="Mino S."/>
            <person name="Suda W."/>
            <person name="Oshima K."/>
            <person name="Hattori M."/>
            <person name="Ohkuma M."/>
            <person name="Hosokawa M."/>
            <person name="Miyashita K."/>
            <person name="Thompson F.L."/>
            <person name="Niwa A."/>
            <person name="Sawabe T."/>
            <person name="Sawabe T."/>
        </authorList>
    </citation>
    <scope>NUCLEOTIDE SEQUENCE [LARGE SCALE GENOMIC DNA]</scope>
    <source>
        <strain evidence="8 9">JCM 19300</strain>
    </source>
</reference>
<dbReference type="Pfam" id="PF06271">
    <property type="entry name" value="RDD"/>
    <property type="match status" value="1"/>
</dbReference>
<accession>A0A090VGH2</accession>
<dbReference type="AlphaFoldDB" id="A0A090VGH2"/>
<evidence type="ECO:0000313" key="9">
    <source>
        <dbReference type="Proteomes" id="UP000029644"/>
    </source>
</evidence>
<gene>
    <name evidence="8" type="ORF">JCM19300_1190</name>
</gene>
<comment type="caution">
    <text evidence="8">The sequence shown here is derived from an EMBL/GenBank/DDBJ whole genome shotgun (WGS) entry which is preliminary data.</text>
</comment>
<comment type="subcellular location">
    <subcellularLocation>
        <location evidence="1">Cell membrane</location>
        <topology evidence="1">Multi-pass membrane protein</topology>
    </subcellularLocation>
</comment>
<dbReference type="InterPro" id="IPR051791">
    <property type="entry name" value="Pra-immunoreactive"/>
</dbReference>
<proteinExistence type="predicted"/>
<organism evidence="8 9">
    <name type="scientific">Algibacter lectus</name>
    <dbReference type="NCBI Taxonomy" id="221126"/>
    <lineage>
        <taxon>Bacteria</taxon>
        <taxon>Pseudomonadati</taxon>
        <taxon>Bacteroidota</taxon>
        <taxon>Flavobacteriia</taxon>
        <taxon>Flavobacteriales</taxon>
        <taxon>Flavobacteriaceae</taxon>
        <taxon>Algibacter</taxon>
    </lineage>
</organism>
<dbReference type="EMBL" id="BBNQ01000010">
    <property type="protein sequence ID" value="GAL63168.1"/>
    <property type="molecule type" value="Genomic_DNA"/>
</dbReference>
<dbReference type="InterPro" id="IPR010432">
    <property type="entry name" value="RDD"/>
</dbReference>
<evidence type="ECO:0000256" key="2">
    <source>
        <dbReference type="ARBA" id="ARBA00022475"/>
    </source>
</evidence>
<evidence type="ECO:0000256" key="3">
    <source>
        <dbReference type="ARBA" id="ARBA00022692"/>
    </source>
</evidence>
<keyword evidence="3 6" id="KW-0812">Transmembrane</keyword>
<dbReference type="GO" id="GO:0005886">
    <property type="term" value="C:plasma membrane"/>
    <property type="evidence" value="ECO:0007669"/>
    <property type="project" value="UniProtKB-SubCell"/>
</dbReference>
<name>A0A090VGH2_9FLAO</name>
<feature type="transmembrane region" description="Helical" evidence="6">
    <location>
        <begin position="42"/>
        <end position="65"/>
    </location>
</feature>
<dbReference type="OrthoDB" id="982116at2"/>
<dbReference type="Proteomes" id="UP000029644">
    <property type="component" value="Unassembled WGS sequence"/>
</dbReference>